<accession>A0A8B7PA18</accession>
<dbReference type="AlphaFoldDB" id="A0A8B7PA18"/>
<dbReference type="KEGG" id="hazt:108679001"/>
<evidence type="ECO:0000313" key="2">
    <source>
        <dbReference type="Proteomes" id="UP000694843"/>
    </source>
</evidence>
<gene>
    <name evidence="3" type="primary">LOC108679001</name>
</gene>
<dbReference type="GO" id="GO:0005615">
    <property type="term" value="C:extracellular space"/>
    <property type="evidence" value="ECO:0007669"/>
    <property type="project" value="TreeGrafter"/>
</dbReference>
<dbReference type="RefSeq" id="XP_018022994.1">
    <property type="nucleotide sequence ID" value="XM_018167505.1"/>
</dbReference>
<protein>
    <submittedName>
        <fullName evidence="3">Techylectin-5A-like</fullName>
    </submittedName>
</protein>
<dbReference type="PANTHER" id="PTHR19143">
    <property type="entry name" value="FIBRINOGEN/TENASCIN/ANGIOPOEITIN"/>
    <property type="match status" value="1"/>
</dbReference>
<dbReference type="Gene3D" id="3.90.215.10">
    <property type="entry name" value="Gamma Fibrinogen, chain A, domain 1"/>
    <property type="match status" value="1"/>
</dbReference>
<dbReference type="InterPro" id="IPR050373">
    <property type="entry name" value="Fibrinogen_C-term_domain"/>
</dbReference>
<evidence type="ECO:0000313" key="3">
    <source>
        <dbReference type="RefSeq" id="XP_018022994.1"/>
    </source>
</evidence>
<organism evidence="2 3">
    <name type="scientific">Hyalella azteca</name>
    <name type="common">Amphipod</name>
    <dbReference type="NCBI Taxonomy" id="294128"/>
    <lineage>
        <taxon>Eukaryota</taxon>
        <taxon>Metazoa</taxon>
        <taxon>Ecdysozoa</taxon>
        <taxon>Arthropoda</taxon>
        <taxon>Crustacea</taxon>
        <taxon>Multicrustacea</taxon>
        <taxon>Malacostraca</taxon>
        <taxon>Eumalacostraca</taxon>
        <taxon>Peracarida</taxon>
        <taxon>Amphipoda</taxon>
        <taxon>Senticaudata</taxon>
        <taxon>Talitrida</taxon>
        <taxon>Talitroidea</taxon>
        <taxon>Hyalellidae</taxon>
        <taxon>Hyalella</taxon>
    </lineage>
</organism>
<dbReference type="Proteomes" id="UP000694843">
    <property type="component" value="Unplaced"/>
</dbReference>
<evidence type="ECO:0000259" key="1">
    <source>
        <dbReference type="PROSITE" id="PS51406"/>
    </source>
</evidence>
<dbReference type="Pfam" id="PF00147">
    <property type="entry name" value="Fibrinogen_C"/>
    <property type="match status" value="1"/>
</dbReference>
<dbReference type="PROSITE" id="PS51406">
    <property type="entry name" value="FIBRINOGEN_C_2"/>
    <property type="match status" value="1"/>
</dbReference>
<dbReference type="OrthoDB" id="6361951at2759"/>
<feature type="domain" description="Fibrinogen C-terminal" evidence="1">
    <location>
        <begin position="1"/>
        <end position="103"/>
    </location>
</feature>
<dbReference type="SUPFAM" id="SSF56496">
    <property type="entry name" value="Fibrinogen C-terminal domain-like"/>
    <property type="match status" value="1"/>
</dbReference>
<reference evidence="3" key="1">
    <citation type="submission" date="2025-08" db="UniProtKB">
        <authorList>
            <consortium name="RefSeq"/>
        </authorList>
    </citation>
    <scope>IDENTIFICATION</scope>
    <source>
        <tissue evidence="3">Whole organism</tissue>
    </source>
</reference>
<keyword evidence="2" id="KW-1185">Reference proteome</keyword>
<feature type="non-terminal residue" evidence="3">
    <location>
        <position position="103"/>
    </location>
</feature>
<dbReference type="SMART" id="SM00186">
    <property type="entry name" value="FBG"/>
    <property type="match status" value="1"/>
</dbReference>
<name>A0A8B7PA18_HYAAZ</name>
<dbReference type="OMA" id="WIGNEHI"/>
<sequence>VWCDMDTEGGGWTVVQRRGSQSSGRDDFFRDWADYKWGFGQLEADHWIGNEHIHQLTSSGDYVLRIELEDWAEERRWATYEHFYLTGETTNYTLHIGDYHGTA</sequence>
<dbReference type="InterPro" id="IPR014716">
    <property type="entry name" value="Fibrinogen_a/b/g_C_1"/>
</dbReference>
<dbReference type="InterPro" id="IPR002181">
    <property type="entry name" value="Fibrinogen_a/b/g_C_dom"/>
</dbReference>
<feature type="non-terminal residue" evidence="3">
    <location>
        <position position="1"/>
    </location>
</feature>
<dbReference type="GeneID" id="108679001"/>
<proteinExistence type="predicted"/>
<dbReference type="InterPro" id="IPR036056">
    <property type="entry name" value="Fibrinogen-like_C"/>
</dbReference>